<feature type="region of interest" description="Disordered" evidence="1">
    <location>
        <begin position="1"/>
        <end position="30"/>
    </location>
</feature>
<dbReference type="EMBL" id="JAAAPO010000002">
    <property type="protein sequence ID" value="NBC36252.1"/>
    <property type="molecule type" value="Genomic_DNA"/>
</dbReference>
<evidence type="ECO:0000313" key="2">
    <source>
        <dbReference type="EMBL" id="NBC36252.1"/>
    </source>
</evidence>
<gene>
    <name evidence="2" type="ORF">GTZ99_06735</name>
</gene>
<name>A0ABW9XCI0_9SPHN</name>
<keyword evidence="3" id="KW-1185">Reference proteome</keyword>
<evidence type="ECO:0000313" key="3">
    <source>
        <dbReference type="Proteomes" id="UP000753724"/>
    </source>
</evidence>
<comment type="caution">
    <text evidence="2">The sequence shown here is derived from an EMBL/GenBank/DDBJ whole genome shotgun (WGS) entry which is preliminary data.</text>
</comment>
<accession>A0ABW9XCI0</accession>
<protein>
    <submittedName>
        <fullName evidence="2">Uncharacterized protein</fullName>
    </submittedName>
</protein>
<proteinExistence type="predicted"/>
<dbReference type="RefSeq" id="WP_161717479.1">
    <property type="nucleotide sequence ID" value="NZ_JAAAPO010000002.1"/>
</dbReference>
<reference evidence="3" key="1">
    <citation type="submission" date="2020-01" db="EMBL/GenBank/DDBJ databases">
        <title>Sphingomonas sp. strain CSW-10.</title>
        <authorList>
            <person name="Chen W.-M."/>
        </authorList>
    </citation>
    <scope>NUCLEOTIDE SEQUENCE [LARGE SCALE GENOMIC DNA]</scope>
    <source>
        <strain evidence="3">FSY-8</strain>
    </source>
</reference>
<evidence type="ECO:0000256" key="1">
    <source>
        <dbReference type="SAM" id="MobiDB-lite"/>
    </source>
</evidence>
<dbReference type="Proteomes" id="UP000753724">
    <property type="component" value="Unassembled WGS sequence"/>
</dbReference>
<sequence>MSIDKLIAKIPTMSPDERKTMRANAEAKAATGDANAAKVLAALDAQDAEENRLTQQARAEKVVELDQASPTARVKLAFELEPTTPGEDKLIQTLLDHPGSTNADLTALHGWRDGAWDMQFGYMCAKRQDFLWPLEPAVRNDLAPNIDMLTIKTRDEEGVLRYRLKPEAIEAFKLLGFRVKSL</sequence>
<organism evidence="2 3">
    <name type="scientific">Novosphingobium ovatum</name>
    <dbReference type="NCBI Taxonomy" id="1908523"/>
    <lineage>
        <taxon>Bacteria</taxon>
        <taxon>Pseudomonadati</taxon>
        <taxon>Pseudomonadota</taxon>
        <taxon>Alphaproteobacteria</taxon>
        <taxon>Sphingomonadales</taxon>
        <taxon>Sphingomonadaceae</taxon>
        <taxon>Novosphingobium</taxon>
    </lineage>
</organism>